<name>A0AAD3SZF4_NEPGR</name>
<feature type="compositionally biased region" description="Pro residues" evidence="1">
    <location>
        <begin position="69"/>
        <end position="78"/>
    </location>
</feature>
<dbReference type="Proteomes" id="UP001279734">
    <property type="component" value="Unassembled WGS sequence"/>
</dbReference>
<protein>
    <submittedName>
        <fullName evidence="2">Uncharacterized protein</fullName>
    </submittedName>
</protein>
<evidence type="ECO:0000313" key="3">
    <source>
        <dbReference type="Proteomes" id="UP001279734"/>
    </source>
</evidence>
<evidence type="ECO:0000256" key="1">
    <source>
        <dbReference type="SAM" id="MobiDB-lite"/>
    </source>
</evidence>
<sequence length="116" mass="12842">MVKHFKERAVVLVFVFLTVLAPVSVCPRALTTVNKEAQPRLEDLKDGRWGGDLVYKLFFGRLHSGPSFPPEAPFPPHPLGIKSPSISVGPKPIHPSQPSPSETQPNRLDQPFRPIT</sequence>
<reference evidence="2" key="1">
    <citation type="submission" date="2023-05" db="EMBL/GenBank/DDBJ databases">
        <title>Nepenthes gracilis genome sequencing.</title>
        <authorList>
            <person name="Fukushima K."/>
        </authorList>
    </citation>
    <scope>NUCLEOTIDE SEQUENCE</scope>
    <source>
        <strain evidence="2">SING2019-196</strain>
    </source>
</reference>
<proteinExistence type="predicted"/>
<dbReference type="EMBL" id="BSYO01000021">
    <property type="protein sequence ID" value="GMH19897.1"/>
    <property type="molecule type" value="Genomic_DNA"/>
</dbReference>
<accession>A0AAD3SZF4</accession>
<feature type="region of interest" description="Disordered" evidence="1">
    <location>
        <begin position="69"/>
        <end position="116"/>
    </location>
</feature>
<keyword evidence="3" id="KW-1185">Reference proteome</keyword>
<evidence type="ECO:0000313" key="2">
    <source>
        <dbReference type="EMBL" id="GMH19897.1"/>
    </source>
</evidence>
<dbReference type="AlphaFoldDB" id="A0AAD3SZF4"/>
<organism evidence="2 3">
    <name type="scientific">Nepenthes gracilis</name>
    <name type="common">Slender pitcher plant</name>
    <dbReference type="NCBI Taxonomy" id="150966"/>
    <lineage>
        <taxon>Eukaryota</taxon>
        <taxon>Viridiplantae</taxon>
        <taxon>Streptophyta</taxon>
        <taxon>Embryophyta</taxon>
        <taxon>Tracheophyta</taxon>
        <taxon>Spermatophyta</taxon>
        <taxon>Magnoliopsida</taxon>
        <taxon>eudicotyledons</taxon>
        <taxon>Gunneridae</taxon>
        <taxon>Pentapetalae</taxon>
        <taxon>Caryophyllales</taxon>
        <taxon>Nepenthaceae</taxon>
        <taxon>Nepenthes</taxon>
    </lineage>
</organism>
<comment type="caution">
    <text evidence="2">The sequence shown here is derived from an EMBL/GenBank/DDBJ whole genome shotgun (WGS) entry which is preliminary data.</text>
</comment>
<gene>
    <name evidence="2" type="ORF">Nepgr_021738</name>
</gene>